<comment type="caution">
    <text evidence="1">The sequence shown here is derived from an EMBL/GenBank/DDBJ whole genome shotgun (WGS) entry which is preliminary data.</text>
</comment>
<protein>
    <submittedName>
        <fullName evidence="1">Uncharacterized protein</fullName>
    </submittedName>
</protein>
<name>A0AAD8ABD7_DIPPU</name>
<gene>
    <name evidence="1" type="ORF">L9F63_013870</name>
</gene>
<feature type="non-terminal residue" evidence="1">
    <location>
        <position position="1"/>
    </location>
</feature>
<evidence type="ECO:0000313" key="1">
    <source>
        <dbReference type="EMBL" id="KAJ9594833.1"/>
    </source>
</evidence>
<dbReference type="Proteomes" id="UP001233999">
    <property type="component" value="Unassembled WGS sequence"/>
</dbReference>
<feature type="non-terminal residue" evidence="1">
    <location>
        <position position="97"/>
    </location>
</feature>
<dbReference type="EMBL" id="JASPKZ010002713">
    <property type="protein sequence ID" value="KAJ9594833.1"/>
    <property type="molecule type" value="Genomic_DNA"/>
</dbReference>
<dbReference type="AlphaFoldDB" id="A0AAD8ABD7"/>
<organism evidence="1 2">
    <name type="scientific">Diploptera punctata</name>
    <name type="common">Pacific beetle cockroach</name>
    <dbReference type="NCBI Taxonomy" id="6984"/>
    <lineage>
        <taxon>Eukaryota</taxon>
        <taxon>Metazoa</taxon>
        <taxon>Ecdysozoa</taxon>
        <taxon>Arthropoda</taxon>
        <taxon>Hexapoda</taxon>
        <taxon>Insecta</taxon>
        <taxon>Pterygota</taxon>
        <taxon>Neoptera</taxon>
        <taxon>Polyneoptera</taxon>
        <taxon>Dictyoptera</taxon>
        <taxon>Blattodea</taxon>
        <taxon>Blaberoidea</taxon>
        <taxon>Blaberidae</taxon>
        <taxon>Diplopterinae</taxon>
        <taxon>Diploptera</taxon>
    </lineage>
</organism>
<evidence type="ECO:0000313" key="2">
    <source>
        <dbReference type="Proteomes" id="UP001233999"/>
    </source>
</evidence>
<reference evidence="1" key="2">
    <citation type="submission" date="2023-05" db="EMBL/GenBank/DDBJ databases">
        <authorList>
            <person name="Fouks B."/>
        </authorList>
    </citation>
    <scope>NUCLEOTIDE SEQUENCE</scope>
    <source>
        <strain evidence="1">Stay&amp;Tobe</strain>
        <tissue evidence="1">Testes</tissue>
    </source>
</reference>
<keyword evidence="2" id="KW-1185">Reference proteome</keyword>
<accession>A0AAD8ABD7</accession>
<sequence length="97" mass="10947">QSDNVLQRTVIQYYPGTNINTIFELALPTNLKANLTQFNQTKTIEKGAQIINLNLVLIRCQGAVPGSRCISQKTYVEHDKFLSFNPLLSIKITHQLC</sequence>
<proteinExistence type="predicted"/>
<reference evidence="1" key="1">
    <citation type="journal article" date="2023" name="IScience">
        <title>Live-bearing cockroach genome reveals convergent evolutionary mechanisms linked to viviparity in insects and beyond.</title>
        <authorList>
            <person name="Fouks B."/>
            <person name="Harrison M.C."/>
            <person name="Mikhailova A.A."/>
            <person name="Marchal E."/>
            <person name="English S."/>
            <person name="Carruthers M."/>
            <person name="Jennings E.C."/>
            <person name="Chiamaka E.L."/>
            <person name="Frigard R.A."/>
            <person name="Pippel M."/>
            <person name="Attardo G.M."/>
            <person name="Benoit J.B."/>
            <person name="Bornberg-Bauer E."/>
            <person name="Tobe S.S."/>
        </authorList>
    </citation>
    <scope>NUCLEOTIDE SEQUENCE</scope>
    <source>
        <strain evidence="1">Stay&amp;Tobe</strain>
    </source>
</reference>